<sequence length="234" mass="25462">MECIGFSTGSIAWSDAGAALALLRGHHTDAVELSALRIHELGPLVASLPTLPLGGYHYVAVHAPSAFPRTQERTIARALRPVAERGWQVVVHPDTLHDAGVWAEFGTMLCVENMDRRKPVGRTAAEMRAVFNRLPAASFCLDLAHARQCDPSMHEVVCLLQGFGDRISQVHLSEVNEQSRHVRLSEAAAADFERVAPLIPAHVPVIIESPVQSFEIGAELEICLRAMGRAPVYA</sequence>
<protein>
    <recommendedName>
        <fullName evidence="1">Xylose isomerase-like TIM barrel domain-containing protein</fullName>
    </recommendedName>
</protein>
<dbReference type="EMBL" id="CADCTV010000463">
    <property type="protein sequence ID" value="CAA9332156.1"/>
    <property type="molecule type" value="Genomic_DNA"/>
</dbReference>
<accession>A0A6J4LHZ8</accession>
<organism evidence="2">
    <name type="scientific">uncultured Gemmatimonadota bacterium</name>
    <dbReference type="NCBI Taxonomy" id="203437"/>
    <lineage>
        <taxon>Bacteria</taxon>
        <taxon>Pseudomonadati</taxon>
        <taxon>Gemmatimonadota</taxon>
        <taxon>environmental samples</taxon>
    </lineage>
</organism>
<reference evidence="2" key="1">
    <citation type="submission" date="2020-02" db="EMBL/GenBank/DDBJ databases">
        <authorList>
            <person name="Meier V. D."/>
        </authorList>
    </citation>
    <scope>NUCLEOTIDE SEQUENCE</scope>
    <source>
        <strain evidence="2">AVDCRST_MAG89</strain>
    </source>
</reference>
<dbReference type="Pfam" id="PF01261">
    <property type="entry name" value="AP_endonuc_2"/>
    <property type="match status" value="1"/>
</dbReference>
<dbReference type="AlphaFoldDB" id="A0A6J4LHZ8"/>
<evidence type="ECO:0000259" key="1">
    <source>
        <dbReference type="Pfam" id="PF01261"/>
    </source>
</evidence>
<proteinExistence type="predicted"/>
<gene>
    <name evidence="2" type="ORF">AVDCRST_MAG89-2185</name>
</gene>
<evidence type="ECO:0000313" key="2">
    <source>
        <dbReference type="EMBL" id="CAA9332156.1"/>
    </source>
</evidence>
<feature type="domain" description="Xylose isomerase-like TIM barrel" evidence="1">
    <location>
        <begin position="96"/>
        <end position="198"/>
    </location>
</feature>
<dbReference type="Gene3D" id="3.20.20.150">
    <property type="entry name" value="Divalent-metal-dependent TIM barrel enzymes"/>
    <property type="match status" value="1"/>
</dbReference>
<name>A0A6J4LHZ8_9BACT</name>
<dbReference type="SUPFAM" id="SSF51658">
    <property type="entry name" value="Xylose isomerase-like"/>
    <property type="match status" value="1"/>
</dbReference>
<dbReference type="InterPro" id="IPR013022">
    <property type="entry name" value="Xyl_isomerase-like_TIM-brl"/>
</dbReference>
<dbReference type="InterPro" id="IPR036237">
    <property type="entry name" value="Xyl_isomerase-like_sf"/>
</dbReference>